<reference evidence="3 4" key="1">
    <citation type="journal article" date="2016" name="BMC Genomics">
        <title>Consensus pan-genome assembly of the specialised wine bacterium Oenococcus oeni.</title>
        <authorList>
            <person name="Sternes P.R."/>
            <person name="Borneman A.R."/>
        </authorList>
    </citation>
    <scope>NUCLEOTIDE SEQUENCE [LARGE SCALE GENOMIC DNA]</scope>
    <source>
        <strain evidence="3 4">AWRIB661</strain>
    </source>
</reference>
<organism evidence="3 4">
    <name type="scientific">Oenococcus oeni</name>
    <name type="common">Leuconostoc oenos</name>
    <dbReference type="NCBI Taxonomy" id="1247"/>
    <lineage>
        <taxon>Bacteria</taxon>
        <taxon>Bacillati</taxon>
        <taxon>Bacillota</taxon>
        <taxon>Bacilli</taxon>
        <taxon>Lactobacillales</taxon>
        <taxon>Lactobacillaceae</taxon>
        <taxon>Oenococcus</taxon>
    </lineage>
</organism>
<comment type="caution">
    <text evidence="3">The sequence shown here is derived from an EMBL/GenBank/DDBJ whole genome shotgun (WGS) entry which is preliminary data.</text>
</comment>
<gene>
    <name evidence="3" type="ORF">ATX59_03270</name>
</gene>
<name>A0A6N4A3E5_OENOE</name>
<dbReference type="RefSeq" id="WP_071448898.1">
    <property type="nucleotide sequence ID" value="NZ_MLOK01000029.1"/>
</dbReference>
<dbReference type="EMBL" id="MLOK01000029">
    <property type="protein sequence ID" value="OIM21610.1"/>
    <property type="molecule type" value="Genomic_DNA"/>
</dbReference>
<proteinExistence type="predicted"/>
<protein>
    <recommendedName>
        <fullName evidence="2">WxL domain-containing protein</fullName>
    </recommendedName>
</protein>
<dbReference type="Pfam" id="PF13731">
    <property type="entry name" value="WxL"/>
    <property type="match status" value="1"/>
</dbReference>
<accession>A0A6N4A3E5</accession>
<evidence type="ECO:0000313" key="3">
    <source>
        <dbReference type="EMBL" id="OIM21610.1"/>
    </source>
</evidence>
<evidence type="ECO:0000313" key="4">
    <source>
        <dbReference type="Proteomes" id="UP000181728"/>
    </source>
</evidence>
<keyword evidence="1" id="KW-0732">Signal</keyword>
<dbReference type="InterPro" id="IPR027994">
    <property type="entry name" value="WxL_dom"/>
</dbReference>
<sequence length="191" mass="18904">MKKISKIAPLSLLASLSLGLFALVSPISSAYADTTGSSTTSVGVIAGSLSLDSTPDLAFTSLGVGDIANATSTVNSPLDTAGNIQVTDDTGSGDGWSLAAGVTDLTNGDNTLDVSSLTINNVSITPSTDGSTTSTVWDNSASTGGTLTQALSSSNTSITLGQDTNVLAGTYSGSVNWVLTANTSAETQGAE</sequence>
<feature type="signal peptide" evidence="1">
    <location>
        <begin position="1"/>
        <end position="32"/>
    </location>
</feature>
<feature type="domain" description="WxL" evidence="2">
    <location>
        <begin position="46"/>
        <end position="152"/>
    </location>
</feature>
<evidence type="ECO:0000256" key="1">
    <source>
        <dbReference type="SAM" id="SignalP"/>
    </source>
</evidence>
<evidence type="ECO:0000259" key="2">
    <source>
        <dbReference type="Pfam" id="PF13731"/>
    </source>
</evidence>
<dbReference type="Proteomes" id="UP000181728">
    <property type="component" value="Unassembled WGS sequence"/>
</dbReference>
<feature type="chain" id="PRO_5026985752" description="WxL domain-containing protein" evidence="1">
    <location>
        <begin position="33"/>
        <end position="191"/>
    </location>
</feature>
<dbReference type="AlphaFoldDB" id="A0A6N4A3E5"/>